<dbReference type="InterPro" id="IPR013229">
    <property type="entry name" value="PEGA"/>
</dbReference>
<feature type="region of interest" description="Disordered" evidence="5">
    <location>
        <begin position="522"/>
        <end position="557"/>
    </location>
</feature>
<comment type="caution">
    <text evidence="8">The sequence shown here is derived from an EMBL/GenBank/DDBJ whole genome shotgun (WGS) entry which is preliminary data.</text>
</comment>
<name>A0A7Y4IPF1_MYXXA</name>
<dbReference type="CDD" id="cd14014">
    <property type="entry name" value="STKc_PknB_like"/>
    <property type="match status" value="1"/>
</dbReference>
<dbReference type="InterPro" id="IPR000719">
    <property type="entry name" value="Prot_kinase_dom"/>
</dbReference>
<keyword evidence="1" id="KW-0808">Transferase</keyword>
<feature type="region of interest" description="Disordered" evidence="5">
    <location>
        <begin position="321"/>
        <end position="396"/>
    </location>
</feature>
<sequence>MAVPFGKYELLRKIASGGMGQVFLAREHGTGFERLVVLKLILPHLAEDDEFLSMFLDEAGLVARLTHPNLITILDLTEIEGRHCLAMEYVQGDDVRRLDKTSRAQGKTLPVGLILRIIADAAAGLDYAHQARDAQGKPLRLVHRDVSPQNILVGFDGGVKVIDFGVAKAATSSQNTATGVLKGKYPYMSPEQASGLAIDARSDLFALGVVMWELLTGKRLFKGESDMMTLRLVKDCQVPRPSQLNPRLPPGLDEVVLKALAPSPDQRYPDCGAFRLALEDYALNLRLPSSSAHLAAFLRELYADRIAHETDPAKLDQLAEDADLDSRSNSSLSGVPGLMGPAGRSSASRAMRGSGSPHGAAPGTRSRQAAAAPQAKEKTRGTAPLARPPPEPARRIPWLPVATAGLGLLIAGAGIVFFRSPADATPVRPPVEVAVPHQPEIAPEVQPPPRMAPEPMRHVELPVITEPPGARVSVNGEERGETPLRLELEAGAAPVSVTLALSGYEPVTRQVSATDEELRLELRRAGGGKPVPGTPTAGTKRPASPGQGGGLGIKTGR</sequence>
<accession>A0A7Y4IPF1</accession>
<dbReference type="PANTHER" id="PTHR43289:SF6">
    <property type="entry name" value="SERINE_THREONINE-PROTEIN KINASE NEKL-3"/>
    <property type="match status" value="1"/>
</dbReference>
<dbReference type="InterPro" id="IPR008266">
    <property type="entry name" value="Tyr_kinase_AS"/>
</dbReference>
<keyword evidence="6" id="KW-0472">Membrane</keyword>
<organism evidence="8 9">
    <name type="scientific">Myxococcus xanthus</name>
    <dbReference type="NCBI Taxonomy" id="34"/>
    <lineage>
        <taxon>Bacteria</taxon>
        <taxon>Pseudomonadati</taxon>
        <taxon>Myxococcota</taxon>
        <taxon>Myxococcia</taxon>
        <taxon>Myxococcales</taxon>
        <taxon>Cystobacterineae</taxon>
        <taxon>Myxococcaceae</taxon>
        <taxon>Myxococcus</taxon>
    </lineage>
</organism>
<keyword evidence="4" id="KW-0067">ATP-binding</keyword>
<keyword evidence="6" id="KW-1133">Transmembrane helix</keyword>
<feature type="compositionally biased region" description="Gly residues" evidence="5">
    <location>
        <begin position="546"/>
        <end position="557"/>
    </location>
</feature>
<dbReference type="Pfam" id="PF08308">
    <property type="entry name" value="PEGA"/>
    <property type="match status" value="1"/>
</dbReference>
<evidence type="ECO:0000259" key="7">
    <source>
        <dbReference type="PROSITE" id="PS50011"/>
    </source>
</evidence>
<dbReference type="InterPro" id="IPR011009">
    <property type="entry name" value="Kinase-like_dom_sf"/>
</dbReference>
<gene>
    <name evidence="8" type="ORF">HNV28_32650</name>
</gene>
<dbReference type="Gene3D" id="1.10.510.10">
    <property type="entry name" value="Transferase(Phosphotransferase) domain 1"/>
    <property type="match status" value="1"/>
</dbReference>
<dbReference type="PROSITE" id="PS50011">
    <property type="entry name" value="PROTEIN_KINASE_DOM"/>
    <property type="match status" value="1"/>
</dbReference>
<dbReference type="GO" id="GO:0005524">
    <property type="term" value="F:ATP binding"/>
    <property type="evidence" value="ECO:0007669"/>
    <property type="project" value="UniProtKB-KW"/>
</dbReference>
<evidence type="ECO:0000256" key="1">
    <source>
        <dbReference type="ARBA" id="ARBA00022679"/>
    </source>
</evidence>
<dbReference type="Gene3D" id="3.30.200.20">
    <property type="entry name" value="Phosphorylase Kinase, domain 1"/>
    <property type="match status" value="1"/>
</dbReference>
<feature type="compositionally biased region" description="Low complexity" evidence="5">
    <location>
        <begin position="339"/>
        <end position="357"/>
    </location>
</feature>
<evidence type="ECO:0000256" key="5">
    <source>
        <dbReference type="SAM" id="MobiDB-lite"/>
    </source>
</evidence>
<dbReference type="Proteomes" id="UP000533080">
    <property type="component" value="Unassembled WGS sequence"/>
</dbReference>
<keyword evidence="2" id="KW-0547">Nucleotide-binding</keyword>
<dbReference type="PANTHER" id="PTHR43289">
    <property type="entry name" value="MITOGEN-ACTIVATED PROTEIN KINASE KINASE KINASE 20-RELATED"/>
    <property type="match status" value="1"/>
</dbReference>
<reference evidence="8 9" key="1">
    <citation type="submission" date="2020-05" db="EMBL/GenBank/DDBJ databases">
        <authorList>
            <person name="Whitworth D."/>
        </authorList>
    </citation>
    <scope>NUCLEOTIDE SEQUENCE [LARGE SCALE GENOMIC DNA]</scope>
    <source>
        <strain evidence="8 9">AM005</strain>
    </source>
</reference>
<evidence type="ECO:0000256" key="3">
    <source>
        <dbReference type="ARBA" id="ARBA00022777"/>
    </source>
</evidence>
<dbReference type="EMBL" id="JABFNT010000159">
    <property type="protein sequence ID" value="NOJ83013.1"/>
    <property type="molecule type" value="Genomic_DNA"/>
</dbReference>
<dbReference type="SUPFAM" id="SSF56112">
    <property type="entry name" value="Protein kinase-like (PK-like)"/>
    <property type="match status" value="1"/>
</dbReference>
<proteinExistence type="predicted"/>
<dbReference type="PROSITE" id="PS00109">
    <property type="entry name" value="PROTEIN_KINASE_TYR"/>
    <property type="match status" value="1"/>
</dbReference>
<feature type="domain" description="Protein kinase" evidence="7">
    <location>
        <begin position="8"/>
        <end position="282"/>
    </location>
</feature>
<evidence type="ECO:0000256" key="4">
    <source>
        <dbReference type="ARBA" id="ARBA00022840"/>
    </source>
</evidence>
<dbReference type="AlphaFoldDB" id="A0A7Y4IPF1"/>
<keyword evidence="6" id="KW-0812">Transmembrane</keyword>
<keyword evidence="3 8" id="KW-0418">Kinase</keyword>
<feature type="transmembrane region" description="Helical" evidence="6">
    <location>
        <begin position="398"/>
        <end position="418"/>
    </location>
</feature>
<evidence type="ECO:0000313" key="8">
    <source>
        <dbReference type="EMBL" id="NOJ83013.1"/>
    </source>
</evidence>
<evidence type="ECO:0000256" key="2">
    <source>
        <dbReference type="ARBA" id="ARBA00022741"/>
    </source>
</evidence>
<dbReference type="GO" id="GO:0004674">
    <property type="term" value="F:protein serine/threonine kinase activity"/>
    <property type="evidence" value="ECO:0007669"/>
    <property type="project" value="TreeGrafter"/>
</dbReference>
<dbReference type="Pfam" id="PF00069">
    <property type="entry name" value="Pkinase"/>
    <property type="match status" value="1"/>
</dbReference>
<protein>
    <submittedName>
        <fullName evidence="8">Protein kinase</fullName>
    </submittedName>
</protein>
<evidence type="ECO:0000256" key="6">
    <source>
        <dbReference type="SAM" id="Phobius"/>
    </source>
</evidence>
<evidence type="ECO:0000313" key="9">
    <source>
        <dbReference type="Proteomes" id="UP000533080"/>
    </source>
</evidence>
<dbReference type="RefSeq" id="WP_171444832.1">
    <property type="nucleotide sequence ID" value="NZ_JABFNS010000137.1"/>
</dbReference>